<feature type="domain" description="Thioredoxin" evidence="10">
    <location>
        <begin position="1"/>
        <end position="105"/>
    </location>
</feature>
<dbReference type="NCBIfam" id="TIGR01068">
    <property type="entry name" value="thioredoxin"/>
    <property type="match status" value="1"/>
</dbReference>
<dbReference type="AlphaFoldDB" id="A0A956M0R3"/>
<reference evidence="11" key="2">
    <citation type="journal article" date="2021" name="Microbiome">
        <title>Successional dynamics and alternative stable states in a saline activated sludge microbial community over 9 years.</title>
        <authorList>
            <person name="Wang Y."/>
            <person name="Ye J."/>
            <person name="Ju F."/>
            <person name="Liu L."/>
            <person name="Boyd J.A."/>
            <person name="Deng Y."/>
            <person name="Parks D.H."/>
            <person name="Jiang X."/>
            <person name="Yin X."/>
            <person name="Woodcroft B.J."/>
            <person name="Tyson G.W."/>
            <person name="Hugenholtz P."/>
            <person name="Polz M.F."/>
            <person name="Zhang T."/>
        </authorList>
    </citation>
    <scope>NUCLEOTIDE SEQUENCE</scope>
    <source>
        <strain evidence="11">HKST-UBA01</strain>
    </source>
</reference>
<comment type="similarity">
    <text evidence="1 7">Belongs to the thioredoxin family.</text>
</comment>
<dbReference type="InterPro" id="IPR013766">
    <property type="entry name" value="Thioredoxin_domain"/>
</dbReference>
<gene>
    <name evidence="11" type="primary">trxA</name>
    <name evidence="11" type="ORF">KC729_15265</name>
</gene>
<comment type="caution">
    <text evidence="11">The sequence shown here is derived from an EMBL/GenBank/DDBJ whole genome shotgun (WGS) entry which is preliminary data.</text>
</comment>
<evidence type="ECO:0000256" key="7">
    <source>
        <dbReference type="PIRNR" id="PIRNR000077"/>
    </source>
</evidence>
<evidence type="ECO:0000256" key="8">
    <source>
        <dbReference type="PIRSR" id="PIRSR000077-1"/>
    </source>
</evidence>
<protein>
    <recommendedName>
        <fullName evidence="6 7">Thioredoxin</fullName>
    </recommendedName>
</protein>
<keyword evidence="5 9" id="KW-0676">Redox-active center</keyword>
<dbReference type="GO" id="GO:0005737">
    <property type="term" value="C:cytoplasm"/>
    <property type="evidence" value="ECO:0007669"/>
    <property type="project" value="TreeGrafter"/>
</dbReference>
<dbReference type="CDD" id="cd02947">
    <property type="entry name" value="TRX_family"/>
    <property type="match status" value="1"/>
</dbReference>
<name>A0A956M0R3_UNCEI</name>
<evidence type="ECO:0000256" key="6">
    <source>
        <dbReference type="NCBIfam" id="TIGR01068"/>
    </source>
</evidence>
<dbReference type="FunFam" id="3.40.30.10:FF:000001">
    <property type="entry name" value="Thioredoxin"/>
    <property type="match status" value="1"/>
</dbReference>
<dbReference type="Gene3D" id="3.40.30.10">
    <property type="entry name" value="Glutaredoxin"/>
    <property type="match status" value="1"/>
</dbReference>
<dbReference type="SUPFAM" id="SSF52833">
    <property type="entry name" value="Thioredoxin-like"/>
    <property type="match status" value="1"/>
</dbReference>
<feature type="site" description="Contributes to redox potential value" evidence="8">
    <location>
        <position position="31"/>
    </location>
</feature>
<feature type="active site" description="Nucleophile" evidence="8">
    <location>
        <position position="29"/>
    </location>
</feature>
<feature type="active site" description="Nucleophile" evidence="8">
    <location>
        <position position="32"/>
    </location>
</feature>
<dbReference type="PANTHER" id="PTHR45663:SF11">
    <property type="entry name" value="GEO12009P1"/>
    <property type="match status" value="1"/>
</dbReference>
<sequence length="106" mass="11395">MQKVTESNYDQVVTQASIPVVLDFGATWCGPCKKLEPIIEELGQEKNGSMLVAKVDVGEAPAIAQKFGVMSVPTVIFLKNGQPVHQFTGVASKDKISQLLSQHLGV</sequence>
<evidence type="ECO:0000256" key="2">
    <source>
        <dbReference type="ARBA" id="ARBA00022448"/>
    </source>
</evidence>
<dbReference type="Pfam" id="PF00085">
    <property type="entry name" value="Thioredoxin"/>
    <property type="match status" value="1"/>
</dbReference>
<keyword evidence="2" id="KW-0813">Transport</keyword>
<dbReference type="Proteomes" id="UP000697710">
    <property type="component" value="Unassembled WGS sequence"/>
</dbReference>
<accession>A0A956M0R3</accession>
<dbReference type="InterPro" id="IPR036249">
    <property type="entry name" value="Thioredoxin-like_sf"/>
</dbReference>
<dbReference type="EMBL" id="JAGQHR010000556">
    <property type="protein sequence ID" value="MCA9729049.1"/>
    <property type="molecule type" value="Genomic_DNA"/>
</dbReference>
<evidence type="ECO:0000313" key="12">
    <source>
        <dbReference type="Proteomes" id="UP000697710"/>
    </source>
</evidence>
<evidence type="ECO:0000259" key="10">
    <source>
        <dbReference type="PROSITE" id="PS51352"/>
    </source>
</evidence>
<dbReference type="GO" id="GO:0015035">
    <property type="term" value="F:protein-disulfide reductase activity"/>
    <property type="evidence" value="ECO:0007669"/>
    <property type="project" value="UniProtKB-UniRule"/>
</dbReference>
<evidence type="ECO:0000256" key="1">
    <source>
        <dbReference type="ARBA" id="ARBA00008987"/>
    </source>
</evidence>
<evidence type="ECO:0000256" key="3">
    <source>
        <dbReference type="ARBA" id="ARBA00022982"/>
    </source>
</evidence>
<evidence type="ECO:0000256" key="9">
    <source>
        <dbReference type="PIRSR" id="PIRSR000077-4"/>
    </source>
</evidence>
<feature type="site" description="Deprotonates C-terminal active site Cys" evidence="8">
    <location>
        <position position="23"/>
    </location>
</feature>
<dbReference type="PROSITE" id="PS51352">
    <property type="entry name" value="THIOREDOXIN_2"/>
    <property type="match status" value="1"/>
</dbReference>
<organism evidence="11 12">
    <name type="scientific">Eiseniibacteriota bacterium</name>
    <dbReference type="NCBI Taxonomy" id="2212470"/>
    <lineage>
        <taxon>Bacteria</taxon>
        <taxon>Candidatus Eiseniibacteriota</taxon>
    </lineage>
</organism>
<reference evidence="11" key="1">
    <citation type="submission" date="2020-04" db="EMBL/GenBank/DDBJ databases">
        <authorList>
            <person name="Zhang T."/>
        </authorList>
    </citation>
    <scope>NUCLEOTIDE SEQUENCE</scope>
    <source>
        <strain evidence="11">HKST-UBA01</strain>
    </source>
</reference>
<feature type="disulfide bond" description="Redox-active" evidence="9">
    <location>
        <begin position="29"/>
        <end position="32"/>
    </location>
</feature>
<dbReference type="PIRSF" id="PIRSF000077">
    <property type="entry name" value="Thioredoxin"/>
    <property type="match status" value="1"/>
</dbReference>
<evidence type="ECO:0000256" key="5">
    <source>
        <dbReference type="ARBA" id="ARBA00023284"/>
    </source>
</evidence>
<proteinExistence type="inferred from homology"/>
<dbReference type="InterPro" id="IPR005746">
    <property type="entry name" value="Thioredoxin"/>
</dbReference>
<feature type="site" description="Contributes to redox potential value" evidence="8">
    <location>
        <position position="30"/>
    </location>
</feature>
<keyword evidence="3" id="KW-0249">Electron transport</keyword>
<dbReference type="PRINTS" id="PR00421">
    <property type="entry name" value="THIOREDOXIN"/>
</dbReference>
<dbReference type="PANTHER" id="PTHR45663">
    <property type="entry name" value="GEO12009P1"/>
    <property type="match status" value="1"/>
</dbReference>
<evidence type="ECO:0000256" key="4">
    <source>
        <dbReference type="ARBA" id="ARBA00023157"/>
    </source>
</evidence>
<evidence type="ECO:0000313" key="11">
    <source>
        <dbReference type="EMBL" id="MCA9729049.1"/>
    </source>
</evidence>
<keyword evidence="4 9" id="KW-1015">Disulfide bond</keyword>